<evidence type="ECO:0000313" key="5">
    <source>
        <dbReference type="Proteomes" id="UP000078560"/>
    </source>
</evidence>
<evidence type="ECO:0000313" key="3">
    <source>
        <dbReference type="EMBL" id="SBS90850.1"/>
    </source>
</evidence>
<feature type="region of interest" description="Disordered" evidence="1">
    <location>
        <begin position="66"/>
        <end position="157"/>
    </location>
</feature>
<evidence type="ECO:0000256" key="1">
    <source>
        <dbReference type="SAM" id="MobiDB-lite"/>
    </source>
</evidence>
<reference evidence="4 5" key="2">
    <citation type="submission" date="2016-05" db="EMBL/GenBank/DDBJ databases">
        <authorList>
            <person name="Naeem Raeece"/>
        </authorList>
    </citation>
    <scope>NUCLEOTIDE SEQUENCE [LARGE SCALE GENOMIC DNA]</scope>
</reference>
<protein>
    <submittedName>
        <fullName evidence="3">Uncharacterized protein</fullName>
    </submittedName>
</protein>
<evidence type="ECO:0000313" key="4">
    <source>
        <dbReference type="Proteomes" id="UP000078546"/>
    </source>
</evidence>
<dbReference type="Proteomes" id="UP000078546">
    <property type="component" value="Unassembled WGS sequence"/>
</dbReference>
<dbReference type="AlphaFoldDB" id="A0A1A8WHX8"/>
<feature type="compositionally biased region" description="Basic and acidic residues" evidence="1">
    <location>
        <begin position="70"/>
        <end position="84"/>
    </location>
</feature>
<reference evidence="3" key="1">
    <citation type="submission" date="2016-05" db="EMBL/GenBank/DDBJ databases">
        <authorList>
            <person name="Lavstsen T."/>
            <person name="Jespersen J.S."/>
        </authorList>
    </citation>
    <scope>NUCLEOTIDE SEQUENCE [LARGE SCALE GENOMIC DNA]</scope>
</reference>
<feature type="compositionally biased region" description="Basic residues" evidence="1">
    <location>
        <begin position="85"/>
        <end position="95"/>
    </location>
</feature>
<dbReference type="EMBL" id="FLQU01000996">
    <property type="protein sequence ID" value="SBS90850.1"/>
    <property type="molecule type" value="Genomic_DNA"/>
</dbReference>
<evidence type="ECO:0000313" key="2">
    <source>
        <dbReference type="EMBL" id="SBS85183.1"/>
    </source>
</evidence>
<dbReference type="EMBL" id="FLQV01000225">
    <property type="protein sequence ID" value="SBS85183.1"/>
    <property type="molecule type" value="Genomic_DNA"/>
</dbReference>
<proteinExistence type="predicted"/>
<gene>
    <name evidence="2" type="ORF">POVCU1_012060</name>
    <name evidence="3" type="ORF">POVCU2_0064010</name>
</gene>
<dbReference type="Proteomes" id="UP000078560">
    <property type="component" value="Unassembled WGS sequence"/>
</dbReference>
<feature type="compositionally biased region" description="Basic and acidic residues" evidence="1">
    <location>
        <begin position="96"/>
        <end position="149"/>
    </location>
</feature>
<sequence>MRFSRLGKIFASKNTPQGHIHYGKTKIRHVHVLLQRGNSIRLQNCGKGVHRRRPKLRFIADICQSPKGNYQREGDKKCDLEKLKRSPIAKKREKRTRRDGQERARRTRKSEKDKRDRDGQERARRTRETETDKRDRDGQERMSKNENKKARFRLNRR</sequence>
<name>A0A1A8WHX8_PLAOA</name>
<accession>A0A1A8WHX8</accession>
<organism evidence="3 5">
    <name type="scientific">Plasmodium ovale curtisi</name>
    <dbReference type="NCBI Taxonomy" id="864141"/>
    <lineage>
        <taxon>Eukaryota</taxon>
        <taxon>Sar</taxon>
        <taxon>Alveolata</taxon>
        <taxon>Apicomplexa</taxon>
        <taxon>Aconoidasida</taxon>
        <taxon>Haemosporida</taxon>
        <taxon>Plasmodiidae</taxon>
        <taxon>Plasmodium</taxon>
        <taxon>Plasmodium (Plasmodium)</taxon>
    </lineage>
</organism>